<feature type="domain" description="Integrase catalytic" evidence="2">
    <location>
        <begin position="648"/>
        <end position="853"/>
    </location>
</feature>
<evidence type="ECO:0000259" key="2">
    <source>
        <dbReference type="PROSITE" id="PS50994"/>
    </source>
</evidence>
<dbReference type="CDD" id="cd01647">
    <property type="entry name" value="RT_LTR"/>
    <property type="match status" value="1"/>
</dbReference>
<feature type="region of interest" description="Disordered" evidence="1">
    <location>
        <begin position="244"/>
        <end position="276"/>
    </location>
</feature>
<dbReference type="GO" id="GO:0015074">
    <property type="term" value="P:DNA integration"/>
    <property type="evidence" value="ECO:0007669"/>
    <property type="project" value="InterPro"/>
</dbReference>
<evidence type="ECO:0000313" key="3">
    <source>
        <dbReference type="EMBL" id="GAA0145154.1"/>
    </source>
</evidence>
<feature type="compositionally biased region" description="Basic and acidic residues" evidence="1">
    <location>
        <begin position="244"/>
        <end position="263"/>
    </location>
</feature>
<reference evidence="3 4" key="1">
    <citation type="submission" date="2024-01" db="EMBL/GenBank/DDBJ databases">
        <title>The complete chloroplast genome sequence of Lithospermum erythrorhizon: insights into the phylogenetic relationship among Boraginaceae species and the maternal lineages of purple gromwells.</title>
        <authorList>
            <person name="Okada T."/>
            <person name="Watanabe K."/>
        </authorList>
    </citation>
    <scope>NUCLEOTIDE SEQUENCE [LARGE SCALE GENOMIC DNA]</scope>
</reference>
<evidence type="ECO:0000256" key="1">
    <source>
        <dbReference type="SAM" id="MobiDB-lite"/>
    </source>
</evidence>
<gene>
    <name evidence="3" type="ORF">LIER_05409</name>
</gene>
<dbReference type="InterPro" id="IPR000477">
    <property type="entry name" value="RT_dom"/>
</dbReference>
<accession>A0AAV3P0G1</accession>
<dbReference type="InterPro" id="IPR043502">
    <property type="entry name" value="DNA/RNA_pol_sf"/>
</dbReference>
<dbReference type="Gene3D" id="3.30.70.270">
    <property type="match status" value="2"/>
</dbReference>
<comment type="caution">
    <text evidence="3">The sequence shown here is derived from an EMBL/GenBank/DDBJ whole genome shotgun (WGS) entry which is preliminary data.</text>
</comment>
<organism evidence="3 4">
    <name type="scientific">Lithospermum erythrorhizon</name>
    <name type="common">Purple gromwell</name>
    <name type="synonym">Lithospermum officinale var. erythrorhizon</name>
    <dbReference type="NCBI Taxonomy" id="34254"/>
    <lineage>
        <taxon>Eukaryota</taxon>
        <taxon>Viridiplantae</taxon>
        <taxon>Streptophyta</taxon>
        <taxon>Embryophyta</taxon>
        <taxon>Tracheophyta</taxon>
        <taxon>Spermatophyta</taxon>
        <taxon>Magnoliopsida</taxon>
        <taxon>eudicotyledons</taxon>
        <taxon>Gunneridae</taxon>
        <taxon>Pentapetalae</taxon>
        <taxon>asterids</taxon>
        <taxon>lamiids</taxon>
        <taxon>Boraginales</taxon>
        <taxon>Boraginaceae</taxon>
        <taxon>Boraginoideae</taxon>
        <taxon>Lithospermeae</taxon>
        <taxon>Lithospermum</taxon>
    </lineage>
</organism>
<dbReference type="Pfam" id="PF00078">
    <property type="entry name" value="RVT_1"/>
    <property type="match status" value="1"/>
</dbReference>
<dbReference type="InterPro" id="IPR001584">
    <property type="entry name" value="Integrase_cat-core"/>
</dbReference>
<protein>
    <recommendedName>
        <fullName evidence="2">Integrase catalytic domain-containing protein</fullName>
    </recommendedName>
</protein>
<dbReference type="InterPro" id="IPR050951">
    <property type="entry name" value="Retrovirus_Pol_polyprotein"/>
</dbReference>
<dbReference type="PANTHER" id="PTHR37984:SF5">
    <property type="entry name" value="PROTEIN NYNRIN-LIKE"/>
    <property type="match status" value="1"/>
</dbReference>
<dbReference type="Proteomes" id="UP001454036">
    <property type="component" value="Unassembled WGS sequence"/>
</dbReference>
<name>A0AAV3P0G1_LITER</name>
<proteinExistence type="predicted"/>
<dbReference type="PROSITE" id="PS50994">
    <property type="entry name" value="INTEGRASE"/>
    <property type="match status" value="1"/>
</dbReference>
<sequence length="895" mass="102408">MAGREGLSSVVENINISNVGETAGDVEKDKKKRDKSRDLLSNLERKITKLEIGLCETIEKVEDIGPSLGEMSDVVDGVRVGIEDLREEFLGLIYRLRSELMEELEHLREEVIKRVDDMSGEVTLCKEVIAGGAVVKESSHTRVKDEVSKLNTAVLYSKENATLWWRRKHGDIQRGLCTLDSWDEFKGLLKKKFCPHNAEDVAIWKLHGLKHTGKLKRRNIQDLDEAIAVAQDLLDYRTDTTIKKKTGGDKPLPKPQVRNEKFQAKPSTSKGKAYKDGQRKEWKELKCFLCDSPHLIRDCSKKKSFNSLVLEEEHKEAKVSSMRILNSLAKNEAGTSEEIRKRAEVLCTIDLTVVPMDDYLMVLGMDFLDKIQPLLFEKGHIMCITNGTSSHKVPLERSKTESRVLSTIQLSKGLKKGEPTFLATLQKEKIPGKLHVPKEVQDLRSGYWQVHIAEGDEAKTTCVTKYGSFEFLVMPFGLTNAPTTFCTLMNKIFHPFLDEFIVVYLDDIVVYSETLEEHVGHLRQLFQVLREKELYLKTEKCSFAQPDVMFLGHKVAKGNIHMDESKVRTIAEWEEPKNVSELRSFLGLVNYYRRFILGYSARATPLTELLKKKAKFAALTQVTSTLASRINEGLSHDPLAKNMMEMAKEGKPRKFWVKDGLLPTIGNRLYIPKWDNLIRKVLKECHDSKWDRHLVTHRLLQPLPIPEHPWKSISMDFISALPTSEGCGSILVVVDRLSKYETYPRFTGKFWKELFKLMGSDLHFSTSFQPQTDGQTERVNHLVEIYLRHFRSEATNQSPFELIKGASPPAYKLAKGWTEEMDIARSYLTKAAKRMKKWADEKRQPWEFIVGDEVMVKLLKDFSLSFSLLVCFGGSLYELEAYRETLISRGRRPSS</sequence>
<dbReference type="SUPFAM" id="SSF53098">
    <property type="entry name" value="Ribonuclease H-like"/>
    <property type="match status" value="1"/>
</dbReference>
<dbReference type="AlphaFoldDB" id="A0AAV3P0G1"/>
<evidence type="ECO:0000313" key="4">
    <source>
        <dbReference type="Proteomes" id="UP001454036"/>
    </source>
</evidence>
<dbReference type="InterPro" id="IPR012337">
    <property type="entry name" value="RNaseH-like_sf"/>
</dbReference>
<dbReference type="EMBL" id="BAABME010000741">
    <property type="protein sequence ID" value="GAA0145154.1"/>
    <property type="molecule type" value="Genomic_DNA"/>
</dbReference>
<dbReference type="Gene3D" id="3.30.420.10">
    <property type="entry name" value="Ribonuclease H-like superfamily/Ribonuclease H"/>
    <property type="match status" value="1"/>
</dbReference>
<dbReference type="SUPFAM" id="SSF56672">
    <property type="entry name" value="DNA/RNA polymerases"/>
    <property type="match status" value="1"/>
</dbReference>
<dbReference type="InterPro" id="IPR036397">
    <property type="entry name" value="RNaseH_sf"/>
</dbReference>
<dbReference type="PANTHER" id="PTHR37984">
    <property type="entry name" value="PROTEIN CBG26694"/>
    <property type="match status" value="1"/>
</dbReference>
<dbReference type="InterPro" id="IPR043128">
    <property type="entry name" value="Rev_trsase/Diguanyl_cyclase"/>
</dbReference>
<dbReference type="GO" id="GO:0003676">
    <property type="term" value="F:nucleic acid binding"/>
    <property type="evidence" value="ECO:0007669"/>
    <property type="project" value="InterPro"/>
</dbReference>
<keyword evidence="4" id="KW-1185">Reference proteome</keyword>
<dbReference type="FunFam" id="3.30.70.270:FF:000003">
    <property type="entry name" value="Transposon Ty3-G Gag-Pol polyprotein"/>
    <property type="match status" value="1"/>
</dbReference>